<evidence type="ECO:0000313" key="2">
    <source>
        <dbReference type="Proteomes" id="UP000019225"/>
    </source>
</evidence>
<dbReference type="eggNOG" id="ENOG5032MI5">
    <property type="taxonomic scope" value="Bacteria"/>
</dbReference>
<evidence type="ECO:0000313" key="1">
    <source>
        <dbReference type="EMBL" id="AHH98330.1"/>
    </source>
</evidence>
<gene>
    <name evidence="1" type="ORF">KALB_4968</name>
</gene>
<dbReference type="AlphaFoldDB" id="W5WC48"/>
<dbReference type="KEGG" id="kal:KALB_4968"/>
<sequence>MADDPYTLNLAEALMHPGLVTYLKELAEKGAEHAKSIAPVGTRTTKHSTPGQYRDSITAEVHTSKTRVVGRIRATDFTAYWIEFGSKHNEKQAILAKTMDFLEGRA</sequence>
<accession>W5WC48</accession>
<dbReference type="RefSeq" id="WP_025358344.1">
    <property type="nucleotide sequence ID" value="NZ_CP007155.1"/>
</dbReference>
<dbReference type="Proteomes" id="UP000019225">
    <property type="component" value="Chromosome"/>
</dbReference>
<name>W5WC48_9PSEU</name>
<protein>
    <recommendedName>
        <fullName evidence="3">HK97 gp10 family phage protein</fullName>
    </recommendedName>
</protein>
<evidence type="ECO:0008006" key="3">
    <source>
        <dbReference type="Google" id="ProtNLM"/>
    </source>
</evidence>
<dbReference type="EMBL" id="CP007155">
    <property type="protein sequence ID" value="AHH98330.1"/>
    <property type="molecule type" value="Genomic_DNA"/>
</dbReference>
<dbReference type="STRING" id="1449976.KALB_4968"/>
<dbReference type="HOGENOM" id="CLU_2219665_0_0_11"/>
<organism evidence="1 2">
    <name type="scientific">Kutzneria albida DSM 43870</name>
    <dbReference type="NCBI Taxonomy" id="1449976"/>
    <lineage>
        <taxon>Bacteria</taxon>
        <taxon>Bacillati</taxon>
        <taxon>Actinomycetota</taxon>
        <taxon>Actinomycetes</taxon>
        <taxon>Pseudonocardiales</taxon>
        <taxon>Pseudonocardiaceae</taxon>
        <taxon>Kutzneria</taxon>
    </lineage>
</organism>
<proteinExistence type="predicted"/>
<reference evidence="1 2" key="1">
    <citation type="journal article" date="2014" name="BMC Genomics">
        <title>Complete genome sequence of producer of the glycopeptide antibiotic Aculeximycin Kutzneria albida DSM 43870T, a representative of minor genus of Pseudonocardiaceae.</title>
        <authorList>
            <person name="Rebets Y."/>
            <person name="Tokovenko B."/>
            <person name="Lushchyk I."/>
            <person name="Ruckert C."/>
            <person name="Zaburannyi N."/>
            <person name="Bechthold A."/>
            <person name="Kalinowski J."/>
            <person name="Luzhetskyy A."/>
        </authorList>
    </citation>
    <scope>NUCLEOTIDE SEQUENCE [LARGE SCALE GENOMIC DNA]</scope>
    <source>
        <strain evidence="1">DSM 43870</strain>
    </source>
</reference>
<keyword evidence="2" id="KW-1185">Reference proteome</keyword>